<keyword evidence="6" id="KW-0324">Glycolysis</keyword>
<evidence type="ECO:0000256" key="3">
    <source>
        <dbReference type="ARBA" id="ARBA00011952"/>
    </source>
</evidence>
<evidence type="ECO:0000313" key="9">
    <source>
        <dbReference type="EMBL" id="PZX12206.1"/>
    </source>
</evidence>
<organism evidence="9 10">
    <name type="scientific">Palleronia aestuarii</name>
    <dbReference type="NCBI Taxonomy" id="568105"/>
    <lineage>
        <taxon>Bacteria</taxon>
        <taxon>Pseudomonadati</taxon>
        <taxon>Pseudomonadota</taxon>
        <taxon>Alphaproteobacteria</taxon>
        <taxon>Rhodobacterales</taxon>
        <taxon>Roseobacteraceae</taxon>
        <taxon>Palleronia</taxon>
    </lineage>
</organism>
<dbReference type="GO" id="GO:0046872">
    <property type="term" value="F:metal ion binding"/>
    <property type="evidence" value="ECO:0007669"/>
    <property type="project" value="UniProtKB-KW"/>
</dbReference>
<dbReference type="CDD" id="cd02218">
    <property type="entry name" value="cupin_PGI"/>
    <property type="match status" value="1"/>
</dbReference>
<dbReference type="GO" id="GO:0006094">
    <property type="term" value="P:gluconeogenesis"/>
    <property type="evidence" value="ECO:0007669"/>
    <property type="project" value="UniProtKB-KW"/>
</dbReference>
<dbReference type="RefSeq" id="WP_111538768.1">
    <property type="nucleotide sequence ID" value="NZ_QKZL01000026.1"/>
</dbReference>
<comment type="catalytic activity">
    <reaction evidence="7">
        <text>alpha-D-glucose 6-phosphate = beta-D-fructose 6-phosphate</text>
        <dbReference type="Rhea" id="RHEA:11816"/>
        <dbReference type="ChEBI" id="CHEBI:57634"/>
        <dbReference type="ChEBI" id="CHEBI:58225"/>
        <dbReference type="EC" id="5.3.1.9"/>
    </reaction>
</comment>
<keyword evidence="4" id="KW-0312">Gluconeogenesis</keyword>
<evidence type="ECO:0000256" key="7">
    <source>
        <dbReference type="ARBA" id="ARBA00029321"/>
    </source>
</evidence>
<dbReference type="UniPathway" id="UPA00109">
    <property type="reaction ID" value="UER00181"/>
</dbReference>
<accession>A0A2W7NGF8</accession>
<evidence type="ECO:0000256" key="1">
    <source>
        <dbReference type="ARBA" id="ARBA00004926"/>
    </source>
</evidence>
<dbReference type="GO" id="GO:0004347">
    <property type="term" value="F:glucose-6-phosphate isomerase activity"/>
    <property type="evidence" value="ECO:0007669"/>
    <property type="project" value="UniProtKB-EC"/>
</dbReference>
<keyword evidence="5" id="KW-0479">Metal-binding</keyword>
<dbReference type="SUPFAM" id="SSF51182">
    <property type="entry name" value="RmlC-like cupins"/>
    <property type="match status" value="1"/>
</dbReference>
<reference evidence="9 10" key="1">
    <citation type="submission" date="2018-06" db="EMBL/GenBank/DDBJ databases">
        <title>Genomic Encyclopedia of Archaeal and Bacterial Type Strains, Phase II (KMG-II): from individual species to whole genera.</title>
        <authorList>
            <person name="Goeker M."/>
        </authorList>
    </citation>
    <scope>NUCLEOTIDE SEQUENCE [LARGE SCALE GENOMIC DNA]</scope>
    <source>
        <strain evidence="9 10">DSM 22009</strain>
    </source>
</reference>
<dbReference type="InterPro" id="IPR010551">
    <property type="entry name" value="G6P_isomerase_prok"/>
</dbReference>
<dbReference type="Gene3D" id="2.60.120.10">
    <property type="entry name" value="Jelly Rolls"/>
    <property type="match status" value="1"/>
</dbReference>
<evidence type="ECO:0000256" key="4">
    <source>
        <dbReference type="ARBA" id="ARBA00022432"/>
    </source>
</evidence>
<dbReference type="EC" id="5.3.1.9" evidence="3"/>
<evidence type="ECO:0000259" key="8">
    <source>
        <dbReference type="Pfam" id="PF06560"/>
    </source>
</evidence>
<evidence type="ECO:0000256" key="6">
    <source>
        <dbReference type="ARBA" id="ARBA00023152"/>
    </source>
</evidence>
<dbReference type="AlphaFoldDB" id="A0A2W7NGF8"/>
<dbReference type="PANTHER" id="PTHR35848:SF6">
    <property type="entry name" value="CUPIN TYPE-2 DOMAIN-CONTAINING PROTEIN"/>
    <property type="match status" value="1"/>
</dbReference>
<comment type="pathway">
    <text evidence="1">Carbohydrate degradation; glycolysis; D-glyceraldehyde 3-phosphate and glycerone phosphate from D-glucose: step 2/4.</text>
</comment>
<sequence>MESHEPQSCDVVVSEGRLEGGNGHYQKLYDDLTGLYSDAAAFARLIEERRGTVAYEVTTYTPGKKVSDLIMGVTRMAPGKVGDEYFLTRGHIHANGDRPEIYYGQSGRGIMQLESPEGETRLIEVKPQSICYVPPFWIHRSVNTGSEDLVMMFVYPADSGQDYGIIERSGGLRVRIVDDGMGGWTDVPNPGWRPRSDAEIARIYEDAGAAT</sequence>
<comment type="caution">
    <text evidence="9">The sequence shown here is derived from an EMBL/GenBank/DDBJ whole genome shotgun (WGS) entry which is preliminary data.</text>
</comment>
<name>A0A2W7NGF8_9RHOB</name>
<dbReference type="GO" id="GO:0006096">
    <property type="term" value="P:glycolytic process"/>
    <property type="evidence" value="ECO:0007669"/>
    <property type="project" value="UniProtKB-UniPathway"/>
</dbReference>
<dbReference type="InterPro" id="IPR051610">
    <property type="entry name" value="GPI/OXD"/>
</dbReference>
<dbReference type="OrthoDB" id="5592106at2"/>
<keyword evidence="9" id="KW-0413">Isomerase</keyword>
<protein>
    <recommendedName>
        <fullName evidence="3">glucose-6-phosphate isomerase</fullName>
        <ecNumber evidence="3">5.3.1.9</ecNumber>
    </recommendedName>
</protein>
<dbReference type="Proteomes" id="UP000248916">
    <property type="component" value="Unassembled WGS sequence"/>
</dbReference>
<dbReference type="InterPro" id="IPR014710">
    <property type="entry name" value="RmlC-like_jellyroll"/>
</dbReference>
<proteinExistence type="inferred from homology"/>
<dbReference type="GO" id="GO:0005737">
    <property type="term" value="C:cytoplasm"/>
    <property type="evidence" value="ECO:0007669"/>
    <property type="project" value="InterPro"/>
</dbReference>
<feature type="domain" description="Glucose-6-phosphate isomerase prokaryote" evidence="8">
    <location>
        <begin position="27"/>
        <end position="192"/>
    </location>
</feature>
<comment type="similarity">
    <text evidence="2">Belongs to the archaeal-type GPI family.</text>
</comment>
<evidence type="ECO:0000256" key="5">
    <source>
        <dbReference type="ARBA" id="ARBA00022723"/>
    </source>
</evidence>
<dbReference type="PANTHER" id="PTHR35848">
    <property type="entry name" value="OXALATE-BINDING PROTEIN"/>
    <property type="match status" value="1"/>
</dbReference>
<evidence type="ECO:0000313" key="10">
    <source>
        <dbReference type="Proteomes" id="UP000248916"/>
    </source>
</evidence>
<keyword evidence="10" id="KW-1185">Reference proteome</keyword>
<dbReference type="EMBL" id="QKZL01000026">
    <property type="protein sequence ID" value="PZX12206.1"/>
    <property type="molecule type" value="Genomic_DNA"/>
</dbReference>
<dbReference type="Pfam" id="PF06560">
    <property type="entry name" value="GPI"/>
    <property type="match status" value="1"/>
</dbReference>
<evidence type="ECO:0000256" key="2">
    <source>
        <dbReference type="ARBA" id="ARBA00006542"/>
    </source>
</evidence>
<dbReference type="InterPro" id="IPR011051">
    <property type="entry name" value="RmlC_Cupin_sf"/>
</dbReference>
<gene>
    <name evidence="9" type="ORF">LX81_03746</name>
</gene>